<reference evidence="1 2" key="1">
    <citation type="journal article" date="2009" name="BMC Genomics">
        <title>The complete genome sequence of Xanthomonas albilineans provides new insights into the reductive genome evolution of the xylem-limited Xanthomonadaceae.</title>
        <authorList>
            <person name="Pieretti I."/>
            <person name="Royer M."/>
            <person name="Barbe V."/>
            <person name="Carrere S."/>
            <person name="Koebnik R."/>
            <person name="Cociancich S."/>
            <person name="Couloux A."/>
            <person name="Darrasse A."/>
            <person name="Gouzy J."/>
            <person name="Jacques M.A."/>
            <person name="Lauber E."/>
            <person name="Manceau C."/>
            <person name="Mangenot S."/>
            <person name="Poussier S."/>
            <person name="Segurens B."/>
            <person name="Szurek B."/>
            <person name="Verdier V."/>
            <person name="Arlat M."/>
            <person name="Rott P."/>
        </authorList>
    </citation>
    <scope>NUCLEOTIDE SEQUENCE [LARGE SCALE GENOMIC DNA]</scope>
    <source>
        <strain evidence="2">GPE PC73 / CFBP 7063</strain>
    </source>
</reference>
<organism evidence="1 2">
    <name type="scientific">Xanthomonas albilineans (strain GPE PC73 / CFBP 7063)</name>
    <dbReference type="NCBI Taxonomy" id="380358"/>
    <lineage>
        <taxon>Bacteria</taxon>
        <taxon>Pseudomonadati</taxon>
        <taxon>Pseudomonadota</taxon>
        <taxon>Gammaproteobacteria</taxon>
        <taxon>Lysobacterales</taxon>
        <taxon>Lysobacteraceae</taxon>
        <taxon>Xanthomonas</taxon>
    </lineage>
</organism>
<dbReference type="AlphaFoldDB" id="D2UDR9"/>
<dbReference type="Proteomes" id="UP000001890">
    <property type="component" value="Chromosome"/>
</dbReference>
<name>D2UDR9_XANAP</name>
<keyword evidence="2" id="KW-1185">Reference proteome</keyword>
<protein>
    <submittedName>
        <fullName evidence="1">Uncharacterized protein</fullName>
    </submittedName>
</protein>
<gene>
    <name evidence="1" type="ordered locus">XALc_1619</name>
</gene>
<accession>D2UDR9</accession>
<dbReference type="KEGG" id="xal:XALC_1619"/>
<evidence type="ECO:0000313" key="2">
    <source>
        <dbReference type="Proteomes" id="UP000001890"/>
    </source>
</evidence>
<proteinExistence type="predicted"/>
<dbReference type="EMBL" id="FP565176">
    <property type="protein sequence ID" value="CBA16118.1"/>
    <property type="molecule type" value="Genomic_DNA"/>
</dbReference>
<sequence>MNVRPAHHLVEHRFAVAAIGELPMSKASNVPCEQPSIRAEEAANRLARATSPHAVPKTFAYRPNISPLSTMANGALGAGDFRIDVTGTAGYAKVSFTETPPYKDDAKRDAMDFVAMIFGAKVGNENPLISAVLRNHIERYRQSYRHDMVAWIT</sequence>
<evidence type="ECO:0000313" key="1">
    <source>
        <dbReference type="EMBL" id="CBA16118.1"/>
    </source>
</evidence>